<protein>
    <submittedName>
        <fullName evidence="1">Uncharacterized protein</fullName>
    </submittedName>
</protein>
<proteinExistence type="predicted"/>
<reference evidence="1 2" key="2">
    <citation type="journal article" date="2022" name="Mol. Ecol. Resour.">
        <title>The genomes of chicory, endive, great burdock and yacon provide insights into Asteraceae paleo-polyploidization history and plant inulin production.</title>
        <authorList>
            <person name="Fan W."/>
            <person name="Wang S."/>
            <person name="Wang H."/>
            <person name="Wang A."/>
            <person name="Jiang F."/>
            <person name="Liu H."/>
            <person name="Zhao H."/>
            <person name="Xu D."/>
            <person name="Zhang Y."/>
        </authorList>
    </citation>
    <scope>NUCLEOTIDE SEQUENCE [LARGE SCALE GENOMIC DNA]</scope>
    <source>
        <strain evidence="2">cv. Niubang</strain>
    </source>
</reference>
<reference evidence="2" key="1">
    <citation type="journal article" date="2022" name="Mol. Ecol. Resour.">
        <title>The genomes of chicory, endive, great burdock and yacon provide insights into Asteraceae palaeo-polyploidization history and plant inulin production.</title>
        <authorList>
            <person name="Fan W."/>
            <person name="Wang S."/>
            <person name="Wang H."/>
            <person name="Wang A."/>
            <person name="Jiang F."/>
            <person name="Liu H."/>
            <person name="Zhao H."/>
            <person name="Xu D."/>
            <person name="Zhang Y."/>
        </authorList>
    </citation>
    <scope>NUCLEOTIDE SEQUENCE [LARGE SCALE GENOMIC DNA]</scope>
    <source>
        <strain evidence="2">cv. Niubang</strain>
    </source>
</reference>
<dbReference type="Proteomes" id="UP001055879">
    <property type="component" value="Linkage Group LG04"/>
</dbReference>
<comment type="caution">
    <text evidence="1">The sequence shown here is derived from an EMBL/GenBank/DDBJ whole genome shotgun (WGS) entry which is preliminary data.</text>
</comment>
<accession>A0ACB9CH86</accession>
<name>A0ACB9CH86_ARCLA</name>
<organism evidence="1 2">
    <name type="scientific">Arctium lappa</name>
    <name type="common">Greater burdock</name>
    <name type="synonym">Lappa major</name>
    <dbReference type="NCBI Taxonomy" id="4217"/>
    <lineage>
        <taxon>Eukaryota</taxon>
        <taxon>Viridiplantae</taxon>
        <taxon>Streptophyta</taxon>
        <taxon>Embryophyta</taxon>
        <taxon>Tracheophyta</taxon>
        <taxon>Spermatophyta</taxon>
        <taxon>Magnoliopsida</taxon>
        <taxon>eudicotyledons</taxon>
        <taxon>Gunneridae</taxon>
        <taxon>Pentapetalae</taxon>
        <taxon>asterids</taxon>
        <taxon>campanulids</taxon>
        <taxon>Asterales</taxon>
        <taxon>Asteraceae</taxon>
        <taxon>Carduoideae</taxon>
        <taxon>Cardueae</taxon>
        <taxon>Arctiinae</taxon>
        <taxon>Arctium</taxon>
    </lineage>
</organism>
<keyword evidence="2" id="KW-1185">Reference proteome</keyword>
<evidence type="ECO:0000313" key="2">
    <source>
        <dbReference type="Proteomes" id="UP001055879"/>
    </source>
</evidence>
<gene>
    <name evidence="1" type="ORF">L6452_13092</name>
</gene>
<evidence type="ECO:0000313" key="1">
    <source>
        <dbReference type="EMBL" id="KAI3733644.1"/>
    </source>
</evidence>
<sequence length="225" mass="24697">MERSEETGIRIYTPSPKINPDPPSPPPQSTLSPPLSATDGGGGRKKLQKTLSKGVQKTLSKTSMLVNFLPTGTLLTFEMVLPSIYGKGRCSAVATLMIHMLLSICTLSCFFFHFTDSFRAPDGKIYYGFVTPSGLKVFKPTLTVEVPKDDRYKVGITDFIHAMMSSMVFMAIAFSDHRVMDCLFPGHAKEMDEVMQSFPLMVGIVCSGLFLVFPNTRYGIGCLSA</sequence>
<dbReference type="EMBL" id="CM042050">
    <property type="protein sequence ID" value="KAI3733644.1"/>
    <property type="molecule type" value="Genomic_DNA"/>
</dbReference>